<organism evidence="3 4">
    <name type="scientific">Clostridium muellerianum</name>
    <dbReference type="NCBI Taxonomy" id="2716538"/>
    <lineage>
        <taxon>Bacteria</taxon>
        <taxon>Bacillati</taxon>
        <taxon>Bacillota</taxon>
        <taxon>Clostridia</taxon>
        <taxon>Eubacteriales</taxon>
        <taxon>Clostridiaceae</taxon>
        <taxon>Clostridium</taxon>
    </lineage>
</organism>
<dbReference type="InterPro" id="IPR014078">
    <property type="entry name" value="Nudix_YtkD"/>
</dbReference>
<dbReference type="PROSITE" id="PS51462">
    <property type="entry name" value="NUDIX"/>
    <property type="match status" value="1"/>
</dbReference>
<dbReference type="Gene3D" id="3.90.79.10">
    <property type="entry name" value="Nucleoside Triphosphate Pyrophosphohydrolase"/>
    <property type="match status" value="1"/>
</dbReference>
<keyword evidence="4" id="KW-1185">Reference proteome</keyword>
<gene>
    <name evidence="3" type="ORF">HBE96_07560</name>
</gene>
<dbReference type="CDD" id="cd04665">
    <property type="entry name" value="NUDIX_RppH"/>
    <property type="match status" value="1"/>
</dbReference>
<protein>
    <submittedName>
        <fullName evidence="3">NUDIX domain-containing protein</fullName>
    </submittedName>
</protein>
<dbReference type="EMBL" id="JABBNI010000014">
    <property type="protein sequence ID" value="NMM62549.1"/>
    <property type="molecule type" value="Genomic_DNA"/>
</dbReference>
<evidence type="ECO:0000313" key="3">
    <source>
        <dbReference type="EMBL" id="NMM62549.1"/>
    </source>
</evidence>
<accession>A0A7Y0HM20</accession>
<proteinExistence type="predicted"/>
<dbReference type="RefSeq" id="WP_169297154.1">
    <property type="nucleotide sequence ID" value="NZ_JABBNI010000014.1"/>
</dbReference>
<dbReference type="InterPro" id="IPR015797">
    <property type="entry name" value="NUDIX_hydrolase-like_dom_sf"/>
</dbReference>
<comment type="caution">
    <text evidence="3">The sequence shown here is derived from an EMBL/GenBank/DDBJ whole genome shotgun (WGS) entry which is preliminary data.</text>
</comment>
<dbReference type="InterPro" id="IPR020084">
    <property type="entry name" value="NUDIX_hydrolase_CS"/>
</dbReference>
<evidence type="ECO:0000256" key="1">
    <source>
        <dbReference type="ARBA" id="ARBA00022801"/>
    </source>
</evidence>
<dbReference type="PROSITE" id="PS00893">
    <property type="entry name" value="NUDIX_BOX"/>
    <property type="match status" value="1"/>
</dbReference>
<keyword evidence="1" id="KW-0378">Hydrolase</keyword>
<dbReference type="Pfam" id="PF00293">
    <property type="entry name" value="NUDIX"/>
    <property type="match status" value="1"/>
</dbReference>
<sequence length="146" mass="17070">MLEINFYDLNTIEDNKLLFAVIMAKYNEKWIYVKVKGRNTWEIPGGHREIGEDINKTASRELFEETGAKKFNITPVCVYSVKSDEPIDYTESFGQLFYSKIEELDKLPDYEVSEITLVNTTPNSLTYPLIQPFLHNKVLEFLYDKN</sequence>
<dbReference type="AlphaFoldDB" id="A0A7Y0HM20"/>
<dbReference type="SUPFAM" id="SSF55811">
    <property type="entry name" value="Nudix"/>
    <property type="match status" value="1"/>
</dbReference>
<dbReference type="InterPro" id="IPR000086">
    <property type="entry name" value="NUDIX_hydrolase_dom"/>
</dbReference>
<dbReference type="GO" id="GO:0016787">
    <property type="term" value="F:hydrolase activity"/>
    <property type="evidence" value="ECO:0007669"/>
    <property type="project" value="UniProtKB-KW"/>
</dbReference>
<reference evidence="3 4" key="2">
    <citation type="submission" date="2020-06" db="EMBL/GenBank/DDBJ databases">
        <title>Complete Genome Sequence of Clostridium muelleri sp. nov. P21T, an Acid-Alcohol Producing Acetogen Isolated from Old Hay.</title>
        <authorList>
            <person name="Duncan K.E."/>
            <person name="Tanner R.S."/>
        </authorList>
    </citation>
    <scope>NUCLEOTIDE SEQUENCE [LARGE SCALE GENOMIC DNA]</scope>
    <source>
        <strain evidence="3 4">P21</strain>
    </source>
</reference>
<evidence type="ECO:0000313" key="4">
    <source>
        <dbReference type="Proteomes" id="UP000537131"/>
    </source>
</evidence>
<feature type="domain" description="Nudix hydrolase" evidence="2">
    <location>
        <begin position="14"/>
        <end position="143"/>
    </location>
</feature>
<reference evidence="3 4" key="1">
    <citation type="submission" date="2020-04" db="EMBL/GenBank/DDBJ databases">
        <authorList>
            <person name="Doyle D.A."/>
        </authorList>
    </citation>
    <scope>NUCLEOTIDE SEQUENCE [LARGE SCALE GENOMIC DNA]</scope>
    <source>
        <strain evidence="3 4">P21</strain>
    </source>
</reference>
<evidence type="ECO:0000259" key="2">
    <source>
        <dbReference type="PROSITE" id="PS51462"/>
    </source>
</evidence>
<dbReference type="Proteomes" id="UP000537131">
    <property type="component" value="Unassembled WGS sequence"/>
</dbReference>
<name>A0A7Y0HM20_9CLOT</name>